<dbReference type="SUPFAM" id="SSF51206">
    <property type="entry name" value="cAMP-binding domain-like"/>
    <property type="match status" value="1"/>
</dbReference>
<evidence type="ECO:0000313" key="7">
    <source>
        <dbReference type="Proteomes" id="UP001549110"/>
    </source>
</evidence>
<dbReference type="InterPro" id="IPR018490">
    <property type="entry name" value="cNMP-bd_dom_sf"/>
</dbReference>
<dbReference type="SUPFAM" id="SSF46785">
    <property type="entry name" value="Winged helix' DNA-binding domain"/>
    <property type="match status" value="1"/>
</dbReference>
<dbReference type="InterPro" id="IPR012318">
    <property type="entry name" value="HTH_CRP"/>
</dbReference>
<keyword evidence="3" id="KW-0804">Transcription</keyword>
<comment type="caution">
    <text evidence="6">The sequence shown here is derived from an EMBL/GenBank/DDBJ whole genome shotgun (WGS) entry which is preliminary data.</text>
</comment>
<evidence type="ECO:0000259" key="5">
    <source>
        <dbReference type="PROSITE" id="PS51063"/>
    </source>
</evidence>
<organism evidence="6 7">
    <name type="scientific">Phenylobacterium koreense</name>
    <dbReference type="NCBI Taxonomy" id="266125"/>
    <lineage>
        <taxon>Bacteria</taxon>
        <taxon>Pseudomonadati</taxon>
        <taxon>Pseudomonadota</taxon>
        <taxon>Alphaproteobacteria</taxon>
        <taxon>Caulobacterales</taxon>
        <taxon>Caulobacteraceae</taxon>
        <taxon>Phenylobacterium</taxon>
    </lineage>
</organism>
<reference evidence="6 7" key="1">
    <citation type="submission" date="2024-06" db="EMBL/GenBank/DDBJ databases">
        <title>Genomic Encyclopedia of Type Strains, Phase IV (KMG-IV): sequencing the most valuable type-strain genomes for metagenomic binning, comparative biology and taxonomic classification.</title>
        <authorList>
            <person name="Goeker M."/>
        </authorList>
    </citation>
    <scope>NUCLEOTIDE SEQUENCE [LARGE SCALE GENOMIC DNA]</scope>
    <source>
        <strain evidence="6 7">DSM 17809</strain>
    </source>
</reference>
<dbReference type="EMBL" id="JBEPLU010000002">
    <property type="protein sequence ID" value="MET3527963.1"/>
    <property type="molecule type" value="Genomic_DNA"/>
</dbReference>
<sequence length="253" mass="27408">MRRLPLFAPVDEETFRRLTATAFLQKFPAGADLLTEGDPVDFLYILLDGSIELSGTWNDKETTLAVLGPVSTFILAAVILDAPATMNARTIGWSDILMIPGAALRAAIEEDVRFSSAVALELSGCYQGLVRAIKNQKLRGGLERLANYLLAQQSRQGGGPTLTLPYEKRFVASLLGMSPENLSRAFSSLQDYGVIVDGPQVTITRPAVLERLAKPDPLIDKHLPTDAILISKADRERNLQLGAHRAAPLSGTV</sequence>
<dbReference type="Pfam" id="PF13545">
    <property type="entry name" value="HTH_Crp_2"/>
    <property type="match status" value="1"/>
</dbReference>
<dbReference type="Proteomes" id="UP001549110">
    <property type="component" value="Unassembled WGS sequence"/>
</dbReference>
<dbReference type="InterPro" id="IPR036388">
    <property type="entry name" value="WH-like_DNA-bd_sf"/>
</dbReference>
<evidence type="ECO:0000256" key="3">
    <source>
        <dbReference type="ARBA" id="ARBA00023163"/>
    </source>
</evidence>
<dbReference type="CDD" id="cd00038">
    <property type="entry name" value="CAP_ED"/>
    <property type="match status" value="1"/>
</dbReference>
<keyword evidence="2" id="KW-0238">DNA-binding</keyword>
<feature type="domain" description="HTH crp-type" evidence="5">
    <location>
        <begin position="139"/>
        <end position="207"/>
    </location>
</feature>
<dbReference type="PROSITE" id="PS51063">
    <property type="entry name" value="HTH_CRP_2"/>
    <property type="match status" value="1"/>
</dbReference>
<dbReference type="Gene3D" id="2.60.120.10">
    <property type="entry name" value="Jelly Rolls"/>
    <property type="match status" value="1"/>
</dbReference>
<dbReference type="SMART" id="SM00100">
    <property type="entry name" value="cNMP"/>
    <property type="match status" value="1"/>
</dbReference>
<evidence type="ECO:0000259" key="4">
    <source>
        <dbReference type="PROSITE" id="PS50042"/>
    </source>
</evidence>
<evidence type="ECO:0000313" key="6">
    <source>
        <dbReference type="EMBL" id="MET3527963.1"/>
    </source>
</evidence>
<dbReference type="NCBIfam" id="NF006901">
    <property type="entry name" value="PRK09392.1"/>
    <property type="match status" value="1"/>
</dbReference>
<dbReference type="InterPro" id="IPR000595">
    <property type="entry name" value="cNMP-bd_dom"/>
</dbReference>
<dbReference type="PANTHER" id="PTHR24567">
    <property type="entry name" value="CRP FAMILY TRANSCRIPTIONAL REGULATORY PROTEIN"/>
    <property type="match status" value="1"/>
</dbReference>
<dbReference type="PANTHER" id="PTHR24567:SF74">
    <property type="entry name" value="HTH-TYPE TRANSCRIPTIONAL REGULATOR ARCR"/>
    <property type="match status" value="1"/>
</dbReference>
<evidence type="ECO:0000256" key="1">
    <source>
        <dbReference type="ARBA" id="ARBA00023015"/>
    </source>
</evidence>
<feature type="domain" description="Cyclic nucleotide-binding" evidence="4">
    <location>
        <begin position="6"/>
        <end position="108"/>
    </location>
</feature>
<evidence type="ECO:0000256" key="2">
    <source>
        <dbReference type="ARBA" id="ARBA00023125"/>
    </source>
</evidence>
<gene>
    <name evidence="6" type="ORF">ABID41_003081</name>
</gene>
<keyword evidence="1" id="KW-0805">Transcription regulation</keyword>
<proteinExistence type="predicted"/>
<dbReference type="PROSITE" id="PS50042">
    <property type="entry name" value="CNMP_BINDING_3"/>
    <property type="match status" value="1"/>
</dbReference>
<dbReference type="Pfam" id="PF00027">
    <property type="entry name" value="cNMP_binding"/>
    <property type="match status" value="1"/>
</dbReference>
<name>A0ABV2ELL6_9CAUL</name>
<accession>A0ABV2ELL6</accession>
<keyword evidence="7" id="KW-1185">Reference proteome</keyword>
<dbReference type="InterPro" id="IPR014710">
    <property type="entry name" value="RmlC-like_jellyroll"/>
</dbReference>
<dbReference type="Gene3D" id="1.10.10.10">
    <property type="entry name" value="Winged helix-like DNA-binding domain superfamily/Winged helix DNA-binding domain"/>
    <property type="match status" value="1"/>
</dbReference>
<dbReference type="InterPro" id="IPR036390">
    <property type="entry name" value="WH_DNA-bd_sf"/>
</dbReference>
<protein>
    <submittedName>
        <fullName evidence="6">CRP/FNR family transcriptional activator FtrB</fullName>
    </submittedName>
</protein>
<dbReference type="InterPro" id="IPR050397">
    <property type="entry name" value="Env_Response_Regulators"/>
</dbReference>